<dbReference type="SUPFAM" id="SSF48264">
    <property type="entry name" value="Cytochrome P450"/>
    <property type="match status" value="1"/>
</dbReference>
<dbReference type="PRINTS" id="PR00463">
    <property type="entry name" value="EP450I"/>
</dbReference>
<evidence type="ECO:0000256" key="4">
    <source>
        <dbReference type="ARBA" id="ARBA00023002"/>
    </source>
</evidence>
<evidence type="ECO:0000313" key="8">
    <source>
        <dbReference type="EMBL" id="WGW04514.1"/>
    </source>
</evidence>
<evidence type="ECO:0000256" key="5">
    <source>
        <dbReference type="ARBA" id="ARBA00023004"/>
    </source>
</evidence>
<dbReference type="EMBL" id="CP124616">
    <property type="protein sequence ID" value="WGW04514.1"/>
    <property type="molecule type" value="Genomic_DNA"/>
</dbReference>
<dbReference type="InterPro" id="IPR036396">
    <property type="entry name" value="Cyt_P450_sf"/>
</dbReference>
<dbReference type="PANTHER" id="PTHR24291:SF50">
    <property type="entry name" value="BIFUNCTIONAL ALBAFLAVENONE MONOOXYGENASE_TERPENE SYNTHASE"/>
    <property type="match status" value="1"/>
</dbReference>
<dbReference type="InterPro" id="IPR050196">
    <property type="entry name" value="Cytochrome_P450_Monoox"/>
</dbReference>
<organism evidence="8 9">
    <name type="scientific">Tropicibacter oceani</name>
    <dbReference type="NCBI Taxonomy" id="3058420"/>
    <lineage>
        <taxon>Bacteria</taxon>
        <taxon>Pseudomonadati</taxon>
        <taxon>Pseudomonadota</taxon>
        <taxon>Alphaproteobacteria</taxon>
        <taxon>Rhodobacterales</taxon>
        <taxon>Roseobacteraceae</taxon>
        <taxon>Tropicibacter</taxon>
    </lineage>
</organism>
<dbReference type="InterPro" id="IPR017972">
    <property type="entry name" value="Cyt_P450_CS"/>
</dbReference>
<proteinExistence type="inferred from homology"/>
<sequence length="459" mass="50995">MLTLRERPRSLTTGAARCIADLPQISMDSDHYASIGFLRSVQMAARKHGPVLNLRFDRDGNKVLLGEAGFGDAWRRHSRQLVKDVDDYPAPASLARMLLDNNLTTAREGAEWEDMRAQFAPLMRYKMHSYAEAVEAAAEQMIESLSRTDPDRPSLWSVCGTWSAQTVAHPVLGFSFTDDMVLDLVNALRQCMFHLVQESPGKDRAALLNDDQLLKMRARLGQLVHCAIRLCRPGDDTMVGHLLDLRGVPRGSEAAPEVVADLQPILIGALAATVHNNSLGMFWTMMKLAQHPQAAAAVAAEARQGKDAPWHLNTAPVALAAVREALRINPVLPFIERKATADLDLNGLSIPRGTTVVFSPWIVHRDPRDWPDPMNYDLTRFTNGERVDLTRWFPFGLGHRACIGSNLALNQIARSITLICDRLSLSIPRQTLASYWQPTYRVLLEPREDGGVLTAVPRP</sequence>
<dbReference type="Gene3D" id="1.10.630.10">
    <property type="entry name" value="Cytochrome P450"/>
    <property type="match status" value="1"/>
</dbReference>
<evidence type="ECO:0000313" key="9">
    <source>
        <dbReference type="Proteomes" id="UP001241605"/>
    </source>
</evidence>
<dbReference type="InterPro" id="IPR001128">
    <property type="entry name" value="Cyt_P450"/>
</dbReference>
<dbReference type="Proteomes" id="UP001241605">
    <property type="component" value="Chromosome"/>
</dbReference>
<protein>
    <submittedName>
        <fullName evidence="8">Cytochrome P450</fullName>
    </submittedName>
</protein>
<evidence type="ECO:0000256" key="6">
    <source>
        <dbReference type="ARBA" id="ARBA00023033"/>
    </source>
</evidence>
<keyword evidence="6 7" id="KW-0503">Monooxygenase</keyword>
<keyword evidence="3 7" id="KW-0479">Metal-binding</keyword>
<keyword evidence="9" id="KW-1185">Reference proteome</keyword>
<reference evidence="8 9" key="1">
    <citation type="submission" date="2023-05" db="EMBL/GenBank/DDBJ databases">
        <title>YMD87, complete Genome.</title>
        <authorList>
            <person name="Zhang J."/>
            <person name="Xu X."/>
        </authorList>
    </citation>
    <scope>NUCLEOTIDE SEQUENCE [LARGE SCALE GENOMIC DNA]</scope>
    <source>
        <strain evidence="8 9">YMD87</strain>
    </source>
</reference>
<evidence type="ECO:0000256" key="1">
    <source>
        <dbReference type="ARBA" id="ARBA00010617"/>
    </source>
</evidence>
<dbReference type="PRINTS" id="PR00385">
    <property type="entry name" value="P450"/>
</dbReference>
<evidence type="ECO:0000256" key="2">
    <source>
        <dbReference type="ARBA" id="ARBA00022617"/>
    </source>
</evidence>
<dbReference type="PROSITE" id="PS00086">
    <property type="entry name" value="CYTOCHROME_P450"/>
    <property type="match status" value="1"/>
</dbReference>
<dbReference type="Pfam" id="PF00067">
    <property type="entry name" value="p450"/>
    <property type="match status" value="1"/>
</dbReference>
<comment type="similarity">
    <text evidence="1 7">Belongs to the cytochrome P450 family.</text>
</comment>
<keyword evidence="2 7" id="KW-0349">Heme</keyword>
<gene>
    <name evidence="8" type="ORF">QF118_02895</name>
</gene>
<accession>A0ABY8QIQ4</accession>
<keyword evidence="5 7" id="KW-0408">Iron</keyword>
<dbReference type="PANTHER" id="PTHR24291">
    <property type="entry name" value="CYTOCHROME P450 FAMILY 4"/>
    <property type="match status" value="1"/>
</dbReference>
<keyword evidence="4 7" id="KW-0560">Oxidoreductase</keyword>
<name>A0ABY8QIQ4_9RHOB</name>
<dbReference type="CDD" id="cd00302">
    <property type="entry name" value="cytochrome_P450"/>
    <property type="match status" value="1"/>
</dbReference>
<dbReference type="RefSeq" id="WP_282301149.1">
    <property type="nucleotide sequence ID" value="NZ_CP124616.1"/>
</dbReference>
<evidence type="ECO:0000256" key="7">
    <source>
        <dbReference type="RuleBase" id="RU000461"/>
    </source>
</evidence>
<evidence type="ECO:0000256" key="3">
    <source>
        <dbReference type="ARBA" id="ARBA00022723"/>
    </source>
</evidence>
<dbReference type="InterPro" id="IPR002401">
    <property type="entry name" value="Cyt_P450_E_grp-I"/>
</dbReference>